<dbReference type="InterPro" id="IPR003595">
    <property type="entry name" value="Tyr_Pase_cat"/>
</dbReference>
<dbReference type="SUPFAM" id="SSF52799">
    <property type="entry name" value="(Phosphotyrosine protein) phosphatases II"/>
    <property type="match status" value="1"/>
</dbReference>
<proteinExistence type="predicted"/>
<dbReference type="EMBL" id="CATNWA010018540">
    <property type="protein sequence ID" value="CAI9608024.1"/>
    <property type="molecule type" value="Genomic_DNA"/>
</dbReference>
<dbReference type="Proteomes" id="UP001162483">
    <property type="component" value="Unassembled WGS sequence"/>
</dbReference>
<accession>A0ABN9GF21</accession>
<evidence type="ECO:0000313" key="6">
    <source>
        <dbReference type="Proteomes" id="UP001162483"/>
    </source>
</evidence>
<dbReference type="PROSITE" id="PS00383">
    <property type="entry name" value="TYR_PHOSPHATASE_1"/>
    <property type="match status" value="1"/>
</dbReference>
<evidence type="ECO:0000259" key="3">
    <source>
        <dbReference type="PROSITE" id="PS50055"/>
    </source>
</evidence>
<evidence type="ECO:0000313" key="5">
    <source>
        <dbReference type="EMBL" id="CAI9608024.1"/>
    </source>
</evidence>
<evidence type="ECO:0000256" key="1">
    <source>
        <dbReference type="ARBA" id="ARBA00013064"/>
    </source>
</evidence>
<dbReference type="InterPro" id="IPR000242">
    <property type="entry name" value="PTP_cat"/>
</dbReference>
<keyword evidence="2" id="KW-0378">Hydrolase</keyword>
<evidence type="ECO:0000259" key="4">
    <source>
        <dbReference type="PROSITE" id="PS50056"/>
    </source>
</evidence>
<dbReference type="CDD" id="cd00047">
    <property type="entry name" value="PTPc"/>
    <property type="match status" value="1"/>
</dbReference>
<dbReference type="PANTHER" id="PTHR19134">
    <property type="entry name" value="RECEPTOR-TYPE TYROSINE-PROTEIN PHOSPHATASE"/>
    <property type="match status" value="1"/>
</dbReference>
<sequence length="90" mass="10119">MVQITVDQLQYLRWPDHGVPRNTSDLVQLIELMDKCRTPGSGPTIVHCSAGIGRTGTFIALDILLKMAHAVKKVNVYKCVSELRKKRVKM</sequence>
<dbReference type="InterPro" id="IPR016130">
    <property type="entry name" value="Tyr_Pase_AS"/>
</dbReference>
<dbReference type="EC" id="3.1.3.48" evidence="1"/>
<dbReference type="PRINTS" id="PR00700">
    <property type="entry name" value="PRTYPHPHTASE"/>
</dbReference>
<feature type="domain" description="Tyrosine specific protein phosphatases" evidence="4">
    <location>
        <begin position="24"/>
        <end position="90"/>
    </location>
</feature>
<dbReference type="PROSITE" id="PS50055">
    <property type="entry name" value="TYR_PHOSPHATASE_PTP"/>
    <property type="match status" value="1"/>
</dbReference>
<dbReference type="PROSITE" id="PS50056">
    <property type="entry name" value="TYR_PHOSPHATASE_2"/>
    <property type="match status" value="1"/>
</dbReference>
<protein>
    <recommendedName>
        <fullName evidence="1">protein-tyrosine-phosphatase</fullName>
        <ecNumber evidence="1">3.1.3.48</ecNumber>
    </recommendedName>
</protein>
<dbReference type="Gene3D" id="3.90.190.10">
    <property type="entry name" value="Protein tyrosine phosphatase superfamily"/>
    <property type="match status" value="1"/>
</dbReference>
<dbReference type="InterPro" id="IPR029021">
    <property type="entry name" value="Prot-tyrosine_phosphatase-like"/>
</dbReference>
<comment type="caution">
    <text evidence="5">The sequence shown here is derived from an EMBL/GenBank/DDBJ whole genome shotgun (WGS) entry which is preliminary data.</text>
</comment>
<evidence type="ECO:0000256" key="2">
    <source>
        <dbReference type="ARBA" id="ARBA00022912"/>
    </source>
</evidence>
<dbReference type="PANTHER" id="PTHR19134:SF209">
    <property type="entry name" value="RECEPTOR-TYPE TYROSINE-PROTEIN PHOSPHATASE KAPPA"/>
    <property type="match status" value="1"/>
</dbReference>
<dbReference type="InterPro" id="IPR000387">
    <property type="entry name" value="Tyr_Pase_dom"/>
</dbReference>
<dbReference type="SMART" id="SM00404">
    <property type="entry name" value="PTPc_motif"/>
    <property type="match status" value="1"/>
</dbReference>
<keyword evidence="2" id="KW-0904">Protein phosphatase</keyword>
<name>A0ABN9GF21_9NEOB</name>
<dbReference type="InterPro" id="IPR050348">
    <property type="entry name" value="Protein-Tyr_Phosphatase"/>
</dbReference>
<feature type="non-terminal residue" evidence="5">
    <location>
        <position position="90"/>
    </location>
</feature>
<reference evidence="5" key="1">
    <citation type="submission" date="2023-05" db="EMBL/GenBank/DDBJ databases">
        <authorList>
            <person name="Stuckert A."/>
        </authorList>
    </citation>
    <scope>NUCLEOTIDE SEQUENCE</scope>
</reference>
<gene>
    <name evidence="5" type="ORF">SPARVUS_LOCUS14034163</name>
</gene>
<organism evidence="5 6">
    <name type="scientific">Staurois parvus</name>
    <dbReference type="NCBI Taxonomy" id="386267"/>
    <lineage>
        <taxon>Eukaryota</taxon>
        <taxon>Metazoa</taxon>
        <taxon>Chordata</taxon>
        <taxon>Craniata</taxon>
        <taxon>Vertebrata</taxon>
        <taxon>Euteleostomi</taxon>
        <taxon>Amphibia</taxon>
        <taxon>Batrachia</taxon>
        <taxon>Anura</taxon>
        <taxon>Neobatrachia</taxon>
        <taxon>Ranoidea</taxon>
        <taxon>Ranidae</taxon>
        <taxon>Staurois</taxon>
    </lineage>
</organism>
<keyword evidence="6" id="KW-1185">Reference proteome</keyword>
<feature type="domain" description="Tyrosine-protein phosphatase" evidence="3">
    <location>
        <begin position="1"/>
        <end position="90"/>
    </location>
</feature>
<dbReference type="Pfam" id="PF00102">
    <property type="entry name" value="Y_phosphatase"/>
    <property type="match status" value="1"/>
</dbReference>